<gene>
    <name evidence="2" type="ORF">BDV25DRAFT_138934</name>
</gene>
<dbReference type="Proteomes" id="UP000325780">
    <property type="component" value="Unassembled WGS sequence"/>
</dbReference>
<organism evidence="2 3">
    <name type="scientific">Aspergillus avenaceus</name>
    <dbReference type="NCBI Taxonomy" id="36643"/>
    <lineage>
        <taxon>Eukaryota</taxon>
        <taxon>Fungi</taxon>
        <taxon>Dikarya</taxon>
        <taxon>Ascomycota</taxon>
        <taxon>Pezizomycotina</taxon>
        <taxon>Eurotiomycetes</taxon>
        <taxon>Eurotiomycetidae</taxon>
        <taxon>Eurotiales</taxon>
        <taxon>Aspergillaceae</taxon>
        <taxon>Aspergillus</taxon>
        <taxon>Aspergillus subgen. Circumdati</taxon>
    </lineage>
</organism>
<dbReference type="SUPFAM" id="SSF48452">
    <property type="entry name" value="TPR-like"/>
    <property type="match status" value="1"/>
</dbReference>
<sequence>MHQCEWYFRQNWPGANSRNDIFDNILDNLHKLDLFNTQSSPSLFLVYAHESDAGEARADVSLKIIRWLKRVQAKLESDKSPRGIGVAFGNGLNGNEQAVHNILWSQFCLLPKPTNVKSVDKVILCCSETLWEYHQDSLTNSLSDYFSELEQTYHRSQQSSTAFEALYDDMSKVVDKYAKCNGFHHVLTEMAFLRIREKESVQPGIIPIILNGSSEMFEGFPGFAKSTDIWLYVSEGLSYTDEGLHKRFFKLLKRLYVDKTTTIEHFENCYNSCVNSLRGPETSGAEILNTIQSTILATMHRCRDDLAAGIRTSTSKCRTHYVIPSIMNRKFTGREEILERLKQKLFFKKGTPEIALFGLGGVGKTQVALQLATWVKENMPKISIFWAPALSKESFEQACTEIVSELHIRKVSDQESVMETVRRHLSSEAAGQWLLIVDNADDQNMLFGDGTRSGLHEYFPRSEGGVIMLTSRFREIATSFASKDVLELREMVPQEAASLLRNLLIENLCEDQAATEELLKELTWLPLAIHQAAAYMNSNNVPTSRYLEMQRTEAGKARLLSKQYPDTTRYRGMQNAVAATWLISFERIQESSPEAIEILEFMSFMEAKAIPRSMLPWLGSDEQMESAIGTLSGYAFVTKREGGNMFDMHSLVQLAMRLWMKEEGDTCSTVEKTTRHMESVFPYGKWENRDVWRAYLPHAVGLVRNHEANVFEKYEILCKVGKCFLVDGRVREAVTCLEEDVQWREAHYDEDDPDRLYSQHELAIAYQSDGKVKQAVQLLEHVVKIRRNILDESHPARLTSEHNLAGAYLADGQIKQAVKLMNLQEHI</sequence>
<dbReference type="Pfam" id="PF00931">
    <property type="entry name" value="NB-ARC"/>
    <property type="match status" value="1"/>
</dbReference>
<evidence type="ECO:0000259" key="1">
    <source>
        <dbReference type="Pfam" id="PF00931"/>
    </source>
</evidence>
<name>A0A5N6TY45_ASPAV</name>
<dbReference type="InterPro" id="IPR053137">
    <property type="entry name" value="NLR-like"/>
</dbReference>
<feature type="domain" description="NB-ARC" evidence="1">
    <location>
        <begin position="335"/>
        <end position="504"/>
    </location>
</feature>
<dbReference type="PANTHER" id="PTHR46082:SF6">
    <property type="entry name" value="AAA+ ATPASE DOMAIN-CONTAINING PROTEIN-RELATED"/>
    <property type="match status" value="1"/>
</dbReference>
<dbReference type="Pfam" id="PF13424">
    <property type="entry name" value="TPR_12"/>
    <property type="match status" value="1"/>
</dbReference>
<dbReference type="OrthoDB" id="1577640at2759"/>
<dbReference type="EMBL" id="ML742073">
    <property type="protein sequence ID" value="KAE8151308.1"/>
    <property type="molecule type" value="Genomic_DNA"/>
</dbReference>
<accession>A0A5N6TY45</accession>
<dbReference type="Gene3D" id="3.40.50.300">
    <property type="entry name" value="P-loop containing nucleotide triphosphate hydrolases"/>
    <property type="match status" value="1"/>
</dbReference>
<dbReference type="AlphaFoldDB" id="A0A5N6TY45"/>
<dbReference type="SUPFAM" id="SSF52540">
    <property type="entry name" value="P-loop containing nucleoside triphosphate hydrolases"/>
    <property type="match status" value="1"/>
</dbReference>
<evidence type="ECO:0000313" key="3">
    <source>
        <dbReference type="Proteomes" id="UP000325780"/>
    </source>
</evidence>
<protein>
    <recommendedName>
        <fullName evidence="1">NB-ARC domain-containing protein</fullName>
    </recommendedName>
</protein>
<dbReference type="InterPro" id="IPR011990">
    <property type="entry name" value="TPR-like_helical_dom_sf"/>
</dbReference>
<dbReference type="GO" id="GO:0043531">
    <property type="term" value="F:ADP binding"/>
    <property type="evidence" value="ECO:0007669"/>
    <property type="project" value="InterPro"/>
</dbReference>
<dbReference type="InterPro" id="IPR002182">
    <property type="entry name" value="NB-ARC"/>
</dbReference>
<dbReference type="PANTHER" id="PTHR46082">
    <property type="entry name" value="ATP/GTP-BINDING PROTEIN-RELATED"/>
    <property type="match status" value="1"/>
</dbReference>
<evidence type="ECO:0000313" key="2">
    <source>
        <dbReference type="EMBL" id="KAE8151308.1"/>
    </source>
</evidence>
<keyword evidence="3" id="KW-1185">Reference proteome</keyword>
<dbReference type="Gene3D" id="1.25.40.10">
    <property type="entry name" value="Tetratricopeptide repeat domain"/>
    <property type="match status" value="1"/>
</dbReference>
<reference evidence="2 3" key="1">
    <citation type="submission" date="2019-04" db="EMBL/GenBank/DDBJ databases">
        <title>Friends and foes A comparative genomics study of 23 Aspergillus species from section Flavi.</title>
        <authorList>
            <consortium name="DOE Joint Genome Institute"/>
            <person name="Kjaerbolling I."/>
            <person name="Vesth T."/>
            <person name="Frisvad J.C."/>
            <person name="Nybo J.L."/>
            <person name="Theobald S."/>
            <person name="Kildgaard S."/>
            <person name="Isbrandt T."/>
            <person name="Kuo A."/>
            <person name="Sato A."/>
            <person name="Lyhne E.K."/>
            <person name="Kogle M.E."/>
            <person name="Wiebenga A."/>
            <person name="Kun R.S."/>
            <person name="Lubbers R.J."/>
            <person name="Makela M.R."/>
            <person name="Barry K."/>
            <person name="Chovatia M."/>
            <person name="Clum A."/>
            <person name="Daum C."/>
            <person name="Haridas S."/>
            <person name="He G."/>
            <person name="LaButti K."/>
            <person name="Lipzen A."/>
            <person name="Mondo S."/>
            <person name="Riley R."/>
            <person name="Salamov A."/>
            <person name="Simmons B.A."/>
            <person name="Magnuson J.K."/>
            <person name="Henrissat B."/>
            <person name="Mortensen U.H."/>
            <person name="Larsen T.O."/>
            <person name="Devries R.P."/>
            <person name="Grigoriev I.V."/>
            <person name="Machida M."/>
            <person name="Baker S.E."/>
            <person name="Andersen M.R."/>
        </authorList>
    </citation>
    <scope>NUCLEOTIDE SEQUENCE [LARGE SCALE GENOMIC DNA]</scope>
    <source>
        <strain evidence="2 3">IBT 18842</strain>
    </source>
</reference>
<proteinExistence type="predicted"/>
<dbReference type="InterPro" id="IPR027417">
    <property type="entry name" value="P-loop_NTPase"/>
</dbReference>